<accession>A0A7R8YQ46</accession>
<dbReference type="InParanoid" id="A0A7R8YQ46"/>
<dbReference type="InterPro" id="IPR003386">
    <property type="entry name" value="LACT/PDAT_acylTrfase"/>
</dbReference>
<dbReference type="GO" id="GO:0008374">
    <property type="term" value="F:O-acyltransferase activity"/>
    <property type="evidence" value="ECO:0007669"/>
    <property type="project" value="InterPro"/>
</dbReference>
<dbReference type="OrthoDB" id="190846at2759"/>
<dbReference type="AlphaFoldDB" id="A0A7R8YQ46"/>
<gene>
    <name evidence="2" type="ORF">HERILL_LOCUS3289</name>
</gene>
<dbReference type="FunCoup" id="A0A7R8YQ46">
    <property type="interactions" value="164"/>
</dbReference>
<dbReference type="PANTHER" id="PTHR11440">
    <property type="entry name" value="LECITHIN-CHOLESTEROL ACYLTRANSFERASE-RELATED"/>
    <property type="match status" value="1"/>
</dbReference>
<feature type="signal peptide" evidence="1">
    <location>
        <begin position="1"/>
        <end position="21"/>
    </location>
</feature>
<sequence length="406" mass="46004">MKIRLVICVVSAISLASFVAARSIPEKLSPVIFVPGDGGSQVEAKLNKPNVVHYICQKQSDWFNIWLNMELLVPVVIDCFIDNMRLIYDNVTRKSYNPPGVEVRMPGWGNPEVVEWIDPSHSSTGKYFQDISQALIPLGYERMKSIRGAPYDFRKAPNENKQWFSDMKDLIEDTYTLNNDTAVTIISHSMGSPMTMVLLQQLPDEWKNKYIRRVISLAGAWAGSIKAVKVFAMGDDLGSFALSGKTLRPLQISYPSMSWLLPSPLFWKPNEVLVETPDRQYTMAQLKEFLADLDYTTGWEMRKDTITYSLNFSPLNVEVHCLYGTGLDTVEKLRYKKSVSVSEKPTLVMGDGDGTVNSRSLQSCKYWEQFQTQKIYSKGFDKAEHMGILTNADVIKYIVDVLSIET</sequence>
<proteinExistence type="predicted"/>
<dbReference type="GO" id="GO:0006629">
    <property type="term" value="P:lipid metabolic process"/>
    <property type="evidence" value="ECO:0007669"/>
    <property type="project" value="InterPro"/>
</dbReference>
<reference evidence="2 3" key="1">
    <citation type="submission" date="2020-11" db="EMBL/GenBank/DDBJ databases">
        <authorList>
            <person name="Wallbank WR R."/>
            <person name="Pardo Diaz C."/>
            <person name="Kozak K."/>
            <person name="Martin S."/>
            <person name="Jiggins C."/>
            <person name="Moest M."/>
            <person name="Warren A I."/>
            <person name="Generalovic N T."/>
            <person name="Byers J.R.P. K."/>
            <person name="Montejo-Kovacevich G."/>
            <person name="Yen C E."/>
        </authorList>
    </citation>
    <scope>NUCLEOTIDE SEQUENCE [LARGE SCALE GENOMIC DNA]</scope>
</reference>
<evidence type="ECO:0000313" key="2">
    <source>
        <dbReference type="EMBL" id="CAD7080115.1"/>
    </source>
</evidence>
<evidence type="ECO:0000313" key="3">
    <source>
        <dbReference type="Proteomes" id="UP000594454"/>
    </source>
</evidence>
<dbReference type="Proteomes" id="UP000594454">
    <property type="component" value="Chromosome 1"/>
</dbReference>
<feature type="chain" id="PRO_5030671639" description="Group XV phospholipase A2" evidence="1">
    <location>
        <begin position="22"/>
        <end position="406"/>
    </location>
</feature>
<protein>
    <recommendedName>
        <fullName evidence="4">Group XV phospholipase A2</fullName>
    </recommendedName>
</protein>
<dbReference type="Gene3D" id="3.40.50.1820">
    <property type="entry name" value="alpha/beta hydrolase"/>
    <property type="match status" value="2"/>
</dbReference>
<keyword evidence="3" id="KW-1185">Reference proteome</keyword>
<dbReference type="OMA" id="LHCLYGD"/>
<organism evidence="2 3">
    <name type="scientific">Hermetia illucens</name>
    <name type="common">Black soldier fly</name>
    <dbReference type="NCBI Taxonomy" id="343691"/>
    <lineage>
        <taxon>Eukaryota</taxon>
        <taxon>Metazoa</taxon>
        <taxon>Ecdysozoa</taxon>
        <taxon>Arthropoda</taxon>
        <taxon>Hexapoda</taxon>
        <taxon>Insecta</taxon>
        <taxon>Pterygota</taxon>
        <taxon>Neoptera</taxon>
        <taxon>Endopterygota</taxon>
        <taxon>Diptera</taxon>
        <taxon>Brachycera</taxon>
        <taxon>Stratiomyomorpha</taxon>
        <taxon>Stratiomyidae</taxon>
        <taxon>Hermetiinae</taxon>
        <taxon>Hermetia</taxon>
    </lineage>
</organism>
<dbReference type="InterPro" id="IPR029058">
    <property type="entry name" value="AB_hydrolase_fold"/>
</dbReference>
<keyword evidence="1" id="KW-0732">Signal</keyword>
<dbReference type="Pfam" id="PF02450">
    <property type="entry name" value="LCAT"/>
    <property type="match status" value="1"/>
</dbReference>
<dbReference type="EMBL" id="LR899009">
    <property type="protein sequence ID" value="CAD7080115.1"/>
    <property type="molecule type" value="Genomic_DNA"/>
</dbReference>
<dbReference type="SUPFAM" id="SSF53474">
    <property type="entry name" value="alpha/beta-Hydrolases"/>
    <property type="match status" value="1"/>
</dbReference>
<evidence type="ECO:0008006" key="4">
    <source>
        <dbReference type="Google" id="ProtNLM"/>
    </source>
</evidence>
<name>A0A7R8YQ46_HERIL</name>
<evidence type="ECO:0000256" key="1">
    <source>
        <dbReference type="SAM" id="SignalP"/>
    </source>
</evidence>